<dbReference type="AlphaFoldDB" id="A0A1T5HTY5"/>
<keyword evidence="2" id="KW-1185">Reference proteome</keyword>
<reference evidence="1 2" key="1">
    <citation type="submission" date="2017-02" db="EMBL/GenBank/DDBJ databases">
        <authorList>
            <person name="Peterson S.W."/>
        </authorList>
    </citation>
    <scope>NUCLEOTIDE SEQUENCE [LARGE SCALE GENOMIC DNA]</scope>
    <source>
        <strain evidence="1 2">DSM 24412</strain>
    </source>
</reference>
<proteinExistence type="predicted"/>
<gene>
    <name evidence="1" type="ORF">SAMN03080601_03438</name>
</gene>
<evidence type="ECO:0000313" key="2">
    <source>
        <dbReference type="Proteomes" id="UP000191055"/>
    </source>
</evidence>
<protein>
    <submittedName>
        <fullName evidence="1">Uncharacterized protein</fullName>
    </submittedName>
</protein>
<organism evidence="1 2">
    <name type="scientific">Alkalitalea saponilacus</name>
    <dbReference type="NCBI Taxonomy" id="889453"/>
    <lineage>
        <taxon>Bacteria</taxon>
        <taxon>Pseudomonadati</taxon>
        <taxon>Bacteroidota</taxon>
        <taxon>Bacteroidia</taxon>
        <taxon>Marinilabiliales</taxon>
        <taxon>Marinilabiliaceae</taxon>
        <taxon>Alkalitalea</taxon>
    </lineage>
</organism>
<evidence type="ECO:0000313" key="1">
    <source>
        <dbReference type="EMBL" id="SKC24145.1"/>
    </source>
</evidence>
<dbReference type="Proteomes" id="UP000191055">
    <property type="component" value="Unassembled WGS sequence"/>
</dbReference>
<sequence length="66" mass="7923">MIYDLRIVCKKYYSFSEGKFSELCCKTRLEFKFAQIKFAKLALYQINKALIFMLLKNVSFELTHQQ</sequence>
<name>A0A1T5HTY5_9BACT</name>
<accession>A0A1T5HTY5</accession>
<dbReference type="EMBL" id="FUYV01000033">
    <property type="protein sequence ID" value="SKC24145.1"/>
    <property type="molecule type" value="Genomic_DNA"/>
</dbReference>